<comment type="caution">
    <text evidence="6">The sequence shown here is derived from an EMBL/GenBank/DDBJ whole genome shotgun (WGS) entry which is preliminary data.</text>
</comment>
<evidence type="ECO:0000256" key="1">
    <source>
        <dbReference type="ARBA" id="ARBA00022448"/>
    </source>
</evidence>
<dbReference type="SUPFAM" id="SSF53807">
    <property type="entry name" value="Helical backbone' metal receptor"/>
    <property type="match status" value="1"/>
</dbReference>
<proteinExistence type="inferred from homology"/>
<evidence type="ECO:0000256" key="5">
    <source>
        <dbReference type="SAM" id="SignalP"/>
    </source>
</evidence>
<dbReference type="InterPro" id="IPR006127">
    <property type="entry name" value="ZnuA-like"/>
</dbReference>
<evidence type="ECO:0000313" key="7">
    <source>
        <dbReference type="Proteomes" id="UP000548423"/>
    </source>
</evidence>
<evidence type="ECO:0000256" key="4">
    <source>
        <dbReference type="SAM" id="Coils"/>
    </source>
</evidence>
<feature type="coiled-coil region" evidence="4">
    <location>
        <begin position="170"/>
        <end position="201"/>
    </location>
</feature>
<dbReference type="PANTHER" id="PTHR42953:SF8">
    <property type="entry name" value="ZINT DOMAIN-CONTAINING PROTEIN"/>
    <property type="match status" value="1"/>
</dbReference>
<dbReference type="EMBL" id="JACCBX010000010">
    <property type="protein sequence ID" value="NYE07606.1"/>
    <property type="molecule type" value="Genomic_DNA"/>
</dbReference>
<dbReference type="PRINTS" id="PR00691">
    <property type="entry name" value="ADHESINB"/>
</dbReference>
<dbReference type="GO" id="GO:0046872">
    <property type="term" value="F:metal ion binding"/>
    <property type="evidence" value="ECO:0007669"/>
    <property type="project" value="InterPro"/>
</dbReference>
<keyword evidence="1 3" id="KW-0813">Transport</keyword>
<dbReference type="Pfam" id="PF01297">
    <property type="entry name" value="ZnuA"/>
    <property type="match status" value="1"/>
</dbReference>
<dbReference type="PRINTS" id="PR00690">
    <property type="entry name" value="ADHESNFAMILY"/>
</dbReference>
<sequence length="312" mass="35539">MKKIILLPFILLISLVITACSAENEQSNKQKDQLTIYSTVFPLQYFTERIGGKYVTVNTIYPPGADEHTFEPSQKDMIKLADSDLFFYIGLGLEGFVESAKESLKNENVSLIPTAEDLILDPAEELEAHDDHEDDGHGDFNPHVWLDPVYSKEMAAVIRDSLIEKMPQNKETFDQNYQKLADELDQLNSEFENTIQNAKHKEILVTHAAFSYWEQRYGLEQISISGLSTTNEPTQRELEKIISLAEKQGLHYILFEQNVQSKLAEIVQKEIGAKALPVHNLGILTKENIKDKETYFSLMEKNLESLKTALNE</sequence>
<dbReference type="Proteomes" id="UP000548423">
    <property type="component" value="Unassembled WGS sequence"/>
</dbReference>
<keyword evidence="4" id="KW-0175">Coiled coil</keyword>
<dbReference type="GO" id="GO:0030001">
    <property type="term" value="P:metal ion transport"/>
    <property type="evidence" value="ECO:0007669"/>
    <property type="project" value="InterPro"/>
</dbReference>
<protein>
    <submittedName>
        <fullName evidence="6">Zinc transport system substrate-binding protein</fullName>
    </submittedName>
</protein>
<dbReference type="AlphaFoldDB" id="A0A852TIP8"/>
<evidence type="ECO:0000256" key="3">
    <source>
        <dbReference type="RuleBase" id="RU003512"/>
    </source>
</evidence>
<name>A0A852TIP8_9BACI</name>
<keyword evidence="2 5" id="KW-0732">Signal</keyword>
<dbReference type="GO" id="GO:0007155">
    <property type="term" value="P:cell adhesion"/>
    <property type="evidence" value="ECO:0007669"/>
    <property type="project" value="InterPro"/>
</dbReference>
<dbReference type="InterPro" id="IPR006129">
    <property type="entry name" value="AdhesinB"/>
</dbReference>
<evidence type="ECO:0000256" key="2">
    <source>
        <dbReference type="ARBA" id="ARBA00022729"/>
    </source>
</evidence>
<reference evidence="7" key="1">
    <citation type="submission" date="2020-07" db="EMBL/GenBank/DDBJ databases">
        <authorList>
            <person name="Partida-Martinez L."/>
            <person name="Huntemann M."/>
            <person name="Clum A."/>
            <person name="Wang J."/>
            <person name="Palaniappan K."/>
            <person name="Ritter S."/>
            <person name="Chen I.-M."/>
            <person name="Stamatis D."/>
            <person name="Reddy T."/>
            <person name="O'Malley R."/>
            <person name="Daum C."/>
            <person name="Shapiro N."/>
            <person name="Ivanova N."/>
            <person name="Kyrpides N."/>
            <person name="Woyke T."/>
        </authorList>
    </citation>
    <scope>NUCLEOTIDE SEQUENCE [LARGE SCALE GENOMIC DNA]</scope>
    <source>
        <strain evidence="7">AT2.8</strain>
    </source>
</reference>
<feature type="chain" id="PRO_5032411501" evidence="5">
    <location>
        <begin position="22"/>
        <end position="312"/>
    </location>
</feature>
<dbReference type="InterPro" id="IPR006128">
    <property type="entry name" value="Lipoprotein_PsaA-like"/>
</dbReference>
<dbReference type="PANTHER" id="PTHR42953">
    <property type="entry name" value="HIGH-AFFINITY ZINC UPTAKE SYSTEM PROTEIN ZNUA-RELATED"/>
    <property type="match status" value="1"/>
</dbReference>
<dbReference type="Gene3D" id="3.40.50.1980">
    <property type="entry name" value="Nitrogenase molybdenum iron protein domain"/>
    <property type="match status" value="2"/>
</dbReference>
<dbReference type="InterPro" id="IPR050492">
    <property type="entry name" value="Bact_metal-bind_prot9"/>
</dbReference>
<feature type="signal peptide" evidence="5">
    <location>
        <begin position="1"/>
        <end position="21"/>
    </location>
</feature>
<organism evidence="6 7">
    <name type="scientific">Neobacillus niacini</name>
    <dbReference type="NCBI Taxonomy" id="86668"/>
    <lineage>
        <taxon>Bacteria</taxon>
        <taxon>Bacillati</taxon>
        <taxon>Bacillota</taxon>
        <taxon>Bacilli</taxon>
        <taxon>Bacillales</taxon>
        <taxon>Bacillaceae</taxon>
        <taxon>Neobacillus</taxon>
    </lineage>
</organism>
<accession>A0A852TIP8</accession>
<reference evidence="7" key="2">
    <citation type="submission" date="2020-08" db="EMBL/GenBank/DDBJ databases">
        <title>The Agave Microbiome: Exploring the role of microbial communities in plant adaptations to desert environments.</title>
        <authorList>
            <person name="Partida-Martinez L.P."/>
        </authorList>
    </citation>
    <scope>NUCLEOTIDE SEQUENCE [LARGE SCALE GENOMIC DNA]</scope>
    <source>
        <strain evidence="7">AT2.8</strain>
    </source>
</reference>
<comment type="similarity">
    <text evidence="3">Belongs to the bacterial solute-binding protein 9 family.</text>
</comment>
<dbReference type="PROSITE" id="PS51257">
    <property type="entry name" value="PROKAR_LIPOPROTEIN"/>
    <property type="match status" value="1"/>
</dbReference>
<evidence type="ECO:0000313" key="6">
    <source>
        <dbReference type="EMBL" id="NYE07606.1"/>
    </source>
</evidence>
<gene>
    <name evidence="6" type="ORF">F4694_004423</name>
</gene>